<dbReference type="InterPro" id="IPR013332">
    <property type="entry name" value="KPR_N"/>
</dbReference>
<evidence type="ECO:0000256" key="6">
    <source>
        <dbReference type="ARBA" id="ARBA00048793"/>
    </source>
</evidence>
<keyword evidence="10" id="KW-1185">Reference proteome</keyword>
<accession>A0ABW7FBK2</accession>
<dbReference type="NCBIfam" id="NF005089">
    <property type="entry name" value="PRK06522.1-4"/>
    <property type="match status" value="1"/>
</dbReference>
<evidence type="ECO:0000313" key="9">
    <source>
        <dbReference type="EMBL" id="MFG6432612.1"/>
    </source>
</evidence>
<evidence type="ECO:0000256" key="4">
    <source>
        <dbReference type="ARBA" id="ARBA00022655"/>
    </source>
</evidence>
<dbReference type="InterPro" id="IPR013328">
    <property type="entry name" value="6PGD_dom2"/>
</dbReference>
<evidence type="ECO:0000256" key="2">
    <source>
        <dbReference type="ARBA" id="ARBA00013014"/>
    </source>
</evidence>
<comment type="caution">
    <text evidence="9">The sequence shown here is derived from an EMBL/GenBank/DDBJ whole genome shotgun (WGS) entry which is preliminary data.</text>
</comment>
<dbReference type="EMBL" id="JBIGHV010000009">
    <property type="protein sequence ID" value="MFG6432612.1"/>
    <property type="molecule type" value="Genomic_DNA"/>
</dbReference>
<dbReference type="GO" id="GO:0008677">
    <property type="term" value="F:2-dehydropantoate 2-reductase activity"/>
    <property type="evidence" value="ECO:0007669"/>
    <property type="project" value="UniProtKB-EC"/>
</dbReference>
<keyword evidence="4" id="KW-0566">Pantothenate biosynthesis</keyword>
<evidence type="ECO:0000259" key="8">
    <source>
        <dbReference type="Pfam" id="PF08546"/>
    </source>
</evidence>
<dbReference type="Gene3D" id="3.40.50.720">
    <property type="entry name" value="NAD(P)-binding Rossmann-like Domain"/>
    <property type="match status" value="1"/>
</dbReference>
<dbReference type="PANTHER" id="PTHR21708">
    <property type="entry name" value="PROBABLE 2-DEHYDROPANTOATE 2-REDUCTASE"/>
    <property type="match status" value="1"/>
</dbReference>
<dbReference type="Pfam" id="PF08546">
    <property type="entry name" value="ApbA_C"/>
    <property type="match status" value="1"/>
</dbReference>
<feature type="domain" description="Ketopantoate reductase C-terminal" evidence="8">
    <location>
        <begin position="197"/>
        <end position="316"/>
    </location>
</feature>
<dbReference type="Proteomes" id="UP001606210">
    <property type="component" value="Unassembled WGS sequence"/>
</dbReference>
<name>A0ABW7FBK2_9BURK</name>
<evidence type="ECO:0000256" key="3">
    <source>
        <dbReference type="ARBA" id="ARBA00019465"/>
    </source>
</evidence>
<dbReference type="PANTHER" id="PTHR21708:SF45">
    <property type="entry name" value="2-DEHYDROPANTOATE 2-REDUCTASE"/>
    <property type="match status" value="1"/>
</dbReference>
<dbReference type="EC" id="1.1.1.169" evidence="2"/>
<dbReference type="Gene3D" id="1.10.1040.10">
    <property type="entry name" value="N-(1-d-carboxylethyl)-l-norvaline Dehydrogenase, domain 2"/>
    <property type="match status" value="1"/>
</dbReference>
<dbReference type="RefSeq" id="WP_394482634.1">
    <property type="nucleotide sequence ID" value="NZ_JBIGHV010000009.1"/>
</dbReference>
<dbReference type="InterPro" id="IPR051402">
    <property type="entry name" value="KPR-Related"/>
</dbReference>
<proteinExistence type="predicted"/>
<dbReference type="SUPFAM" id="SSF51735">
    <property type="entry name" value="NAD(P)-binding Rossmann-fold domains"/>
    <property type="match status" value="1"/>
</dbReference>
<dbReference type="Pfam" id="PF02558">
    <property type="entry name" value="ApbA"/>
    <property type="match status" value="1"/>
</dbReference>
<evidence type="ECO:0000259" key="7">
    <source>
        <dbReference type="Pfam" id="PF02558"/>
    </source>
</evidence>
<keyword evidence="9" id="KW-0560">Oxidoreductase</keyword>
<sequence length="325" mass="34063">MFKVCIVGLGAIGGWLAAHLQRVEGLRVCALVRGDTLAAVRERGLRLDSGEDSWCAPLRVSDDPAELGLQDLVILAVKGPAIAGVAAQVAQLLGPGTRVLTALNGLPWWFTAGLPVPGLTLTCVDPDGRIAAAIPPERVIGCVVHASCALRGPGWVHHVLGNGLLIGEAVGGTSESVTALAARLVGAGFGARAVDSIQREVFYKLWGNMTTNPVSALTRATTDRILADDLVREFTAAIMREAALIGERVGCPIAQTPQDRHVITRSLGAFKTSMLQDIEAGRAIETDALLAAPRELAQQLGVATPMLDALLGLTRLMDVCRSRAG</sequence>
<comment type="pathway">
    <text evidence="1">Cofactor biosynthesis; (R)-pantothenate biosynthesis; (R)-pantoate from 3-methyl-2-oxobutanoate: step 2/2.</text>
</comment>
<comment type="catalytic activity">
    <reaction evidence="6">
        <text>(R)-pantoate + NADP(+) = 2-dehydropantoate + NADPH + H(+)</text>
        <dbReference type="Rhea" id="RHEA:16233"/>
        <dbReference type="ChEBI" id="CHEBI:11561"/>
        <dbReference type="ChEBI" id="CHEBI:15378"/>
        <dbReference type="ChEBI" id="CHEBI:15980"/>
        <dbReference type="ChEBI" id="CHEBI:57783"/>
        <dbReference type="ChEBI" id="CHEBI:58349"/>
        <dbReference type="EC" id="1.1.1.169"/>
    </reaction>
</comment>
<gene>
    <name evidence="9" type="ORF">ACG00Y_22030</name>
</gene>
<dbReference type="InterPro" id="IPR013752">
    <property type="entry name" value="KPA_reductase"/>
</dbReference>
<dbReference type="InterPro" id="IPR036291">
    <property type="entry name" value="NAD(P)-bd_dom_sf"/>
</dbReference>
<feature type="domain" description="Ketopantoate reductase N-terminal" evidence="7">
    <location>
        <begin position="4"/>
        <end position="168"/>
    </location>
</feature>
<dbReference type="InterPro" id="IPR008927">
    <property type="entry name" value="6-PGluconate_DH-like_C_sf"/>
</dbReference>
<reference evidence="9 10" key="1">
    <citation type="submission" date="2024-08" db="EMBL/GenBank/DDBJ databases">
        <authorList>
            <person name="Lu H."/>
        </authorList>
    </citation>
    <scope>NUCLEOTIDE SEQUENCE [LARGE SCALE GENOMIC DNA]</scope>
    <source>
        <strain evidence="9 10">LYH14W</strain>
    </source>
</reference>
<evidence type="ECO:0000256" key="1">
    <source>
        <dbReference type="ARBA" id="ARBA00004994"/>
    </source>
</evidence>
<evidence type="ECO:0000256" key="5">
    <source>
        <dbReference type="ARBA" id="ARBA00032024"/>
    </source>
</evidence>
<protein>
    <recommendedName>
        <fullName evidence="3">2-dehydropantoate 2-reductase</fullName>
        <ecNumber evidence="2">1.1.1.169</ecNumber>
    </recommendedName>
    <alternativeName>
        <fullName evidence="5">Ketopantoate reductase</fullName>
    </alternativeName>
</protein>
<organism evidence="9 10">
    <name type="scientific">Pelomonas parva</name>
    <dbReference type="NCBI Taxonomy" id="3299032"/>
    <lineage>
        <taxon>Bacteria</taxon>
        <taxon>Pseudomonadati</taxon>
        <taxon>Pseudomonadota</taxon>
        <taxon>Betaproteobacteria</taxon>
        <taxon>Burkholderiales</taxon>
        <taxon>Sphaerotilaceae</taxon>
        <taxon>Roseateles</taxon>
    </lineage>
</organism>
<evidence type="ECO:0000313" key="10">
    <source>
        <dbReference type="Proteomes" id="UP001606210"/>
    </source>
</evidence>
<dbReference type="SUPFAM" id="SSF48179">
    <property type="entry name" value="6-phosphogluconate dehydrogenase C-terminal domain-like"/>
    <property type="match status" value="1"/>
</dbReference>